<name>A0A328DNA3_9ASTE</name>
<evidence type="ECO:0000313" key="2">
    <source>
        <dbReference type="Proteomes" id="UP000249390"/>
    </source>
</evidence>
<proteinExistence type="predicted"/>
<gene>
    <name evidence="1" type="ORF">DM860_006282</name>
</gene>
<comment type="caution">
    <text evidence="1">The sequence shown here is derived from an EMBL/GenBank/DDBJ whole genome shotgun (WGS) entry which is preliminary data.</text>
</comment>
<keyword evidence="2" id="KW-1185">Reference proteome</keyword>
<dbReference type="Proteomes" id="UP000249390">
    <property type="component" value="Unassembled WGS sequence"/>
</dbReference>
<protein>
    <submittedName>
        <fullName evidence="1">Uncharacterized protein</fullName>
    </submittedName>
</protein>
<reference evidence="1 2" key="1">
    <citation type="submission" date="2018-06" db="EMBL/GenBank/DDBJ databases">
        <title>The Genome of Cuscuta australis (Dodder) Provides Insight into the Evolution of Plant Parasitism.</title>
        <authorList>
            <person name="Liu H."/>
        </authorList>
    </citation>
    <scope>NUCLEOTIDE SEQUENCE [LARGE SCALE GENOMIC DNA]</scope>
    <source>
        <strain evidence="2">cv. Yunnan</strain>
        <tissue evidence="1">Vines</tissue>
    </source>
</reference>
<sequence length="131" mass="14902">MRRRRDEEELVPRRRLLGAVFAHVAAERLPLVEFHPANRTEVQFLRAAVLGAVAVNSRFLVAGPVAAERLEGMEPLPARLALELLVAGHQRNPIVVQSRQNRHAVGHRHALHRLQFRRRRRLTFSPASVPL</sequence>
<dbReference type="EMBL" id="NQVE01000125">
    <property type="protein sequence ID" value="RAL46128.1"/>
    <property type="molecule type" value="Genomic_DNA"/>
</dbReference>
<accession>A0A328DNA3</accession>
<evidence type="ECO:0000313" key="1">
    <source>
        <dbReference type="EMBL" id="RAL46128.1"/>
    </source>
</evidence>
<organism evidence="1 2">
    <name type="scientific">Cuscuta australis</name>
    <dbReference type="NCBI Taxonomy" id="267555"/>
    <lineage>
        <taxon>Eukaryota</taxon>
        <taxon>Viridiplantae</taxon>
        <taxon>Streptophyta</taxon>
        <taxon>Embryophyta</taxon>
        <taxon>Tracheophyta</taxon>
        <taxon>Spermatophyta</taxon>
        <taxon>Magnoliopsida</taxon>
        <taxon>eudicotyledons</taxon>
        <taxon>Gunneridae</taxon>
        <taxon>Pentapetalae</taxon>
        <taxon>asterids</taxon>
        <taxon>lamiids</taxon>
        <taxon>Solanales</taxon>
        <taxon>Convolvulaceae</taxon>
        <taxon>Cuscuteae</taxon>
        <taxon>Cuscuta</taxon>
        <taxon>Cuscuta subgen. Grammica</taxon>
        <taxon>Cuscuta sect. Cleistogrammica</taxon>
    </lineage>
</organism>
<dbReference type="AlphaFoldDB" id="A0A328DNA3"/>